<gene>
    <name evidence="3" type="ORF">EGN73_11920</name>
</gene>
<dbReference type="Pfam" id="PF04444">
    <property type="entry name" value="Dioxygenase_N"/>
    <property type="match status" value="1"/>
</dbReference>
<dbReference type="GO" id="GO:0008199">
    <property type="term" value="F:ferric iron binding"/>
    <property type="evidence" value="ECO:0007669"/>
    <property type="project" value="InterPro"/>
</dbReference>
<dbReference type="AlphaFoldDB" id="A0A951J012"/>
<reference evidence="3 4" key="1">
    <citation type="journal article" date="2020" name="Syst. Appl. Microbiol.">
        <title>Arthrospiribacter ruber gen. nov., sp. nov., a novel bacterium isolated from Arthrospira cultures.</title>
        <authorList>
            <person name="Waleron M."/>
            <person name="Misztak A."/>
            <person name="Waleron M.M."/>
            <person name="Furmaniak M."/>
            <person name="Mrozik A."/>
            <person name="Waleron K."/>
        </authorList>
    </citation>
    <scope>NUCLEOTIDE SEQUENCE [LARGE SCALE GENOMIC DNA]</scope>
    <source>
        <strain evidence="3 4">DPMB0001</strain>
    </source>
</reference>
<evidence type="ECO:0000313" key="4">
    <source>
        <dbReference type="Proteomes" id="UP000727490"/>
    </source>
</evidence>
<dbReference type="InterPro" id="IPR039390">
    <property type="entry name" value="1_2-HQD/HQD"/>
</dbReference>
<dbReference type="Proteomes" id="UP000727490">
    <property type="component" value="Unassembled WGS sequence"/>
</dbReference>
<dbReference type="InterPro" id="IPR007535">
    <property type="entry name" value="Catechol_dOase_N"/>
</dbReference>
<dbReference type="CDD" id="cd03461">
    <property type="entry name" value="1_2-HQD"/>
    <property type="match status" value="1"/>
</dbReference>
<dbReference type="EMBL" id="RPHB01000005">
    <property type="protein sequence ID" value="MBW3468513.1"/>
    <property type="molecule type" value="Genomic_DNA"/>
</dbReference>
<keyword evidence="4" id="KW-1185">Reference proteome</keyword>
<dbReference type="PANTHER" id="PTHR33711:SF7">
    <property type="entry name" value="INTRADIOL RING-CLEAVAGE DIOXYGENASES DOMAIN-CONTAINING PROTEIN-RELATED"/>
    <property type="match status" value="1"/>
</dbReference>
<protein>
    <submittedName>
        <fullName evidence="3">Hydroxyquinol 1,2-dioxygenase</fullName>
    </submittedName>
</protein>
<accession>A0A951J012</accession>
<dbReference type="GO" id="GO:0009712">
    <property type="term" value="P:catechol-containing compound metabolic process"/>
    <property type="evidence" value="ECO:0007669"/>
    <property type="project" value="InterPro"/>
</dbReference>
<dbReference type="InterPro" id="IPR000627">
    <property type="entry name" value="Intradiol_dOase_C"/>
</dbReference>
<dbReference type="Pfam" id="PF00775">
    <property type="entry name" value="Dioxygenase_C"/>
    <property type="match status" value="1"/>
</dbReference>
<evidence type="ECO:0000313" key="3">
    <source>
        <dbReference type="EMBL" id="MBW3468513.1"/>
    </source>
</evidence>
<feature type="domain" description="Intradiol ring-cleavage dioxygenases" evidence="1">
    <location>
        <begin position="101"/>
        <end position="284"/>
    </location>
</feature>
<name>A0A951J012_9BACT</name>
<organism evidence="3 4">
    <name type="scientific">Arthrospiribacter ruber</name>
    <dbReference type="NCBI Taxonomy" id="2487934"/>
    <lineage>
        <taxon>Bacteria</taxon>
        <taxon>Pseudomonadati</taxon>
        <taxon>Bacteroidota</taxon>
        <taxon>Cytophagia</taxon>
        <taxon>Cytophagales</taxon>
        <taxon>Cyclobacteriaceae</taxon>
        <taxon>Arthrospiribacter</taxon>
    </lineage>
</organism>
<dbReference type="RefSeq" id="WP_219289933.1">
    <property type="nucleotide sequence ID" value="NZ_RPHB01000005.1"/>
</dbReference>
<feature type="domain" description="Catechol dioxygenase N-terminal" evidence="2">
    <location>
        <begin position="21"/>
        <end position="93"/>
    </location>
</feature>
<comment type="caution">
    <text evidence="3">The sequence shown here is derived from an EMBL/GenBank/DDBJ whole genome shotgun (WGS) entry which is preliminary data.</text>
</comment>
<dbReference type="GO" id="GO:0018576">
    <property type="term" value="F:catechol 1,2-dioxygenase activity"/>
    <property type="evidence" value="ECO:0007669"/>
    <property type="project" value="InterPro"/>
</dbReference>
<dbReference type="InterPro" id="IPR050770">
    <property type="entry name" value="Intradiol_RC_Dioxygenase"/>
</dbReference>
<sequence>MEKLSEMNLTESVLSQIKTSDPRKEKIFKSFIKHLHDFVRDVEPTQEEWAQAISFLTATGQISDDKRKEFILLSDILGVSILVDAINHRAQEEVTESTVQGPFWRDDADVMELGANIAQGDAFDKGEPTVVSGKVLDPDGKPIAGAIVETWQSDADGFYDLQHEDVDKNLRAVFKTADDGSFWYKTIKPCAYPIPDDGPVGKFLRDMGRHPMRPAHLHFMIKAKGFRTLVTHLFLEGDEYLESDTVFAVKDSLIVPFSASNDENEAASLGFEVPFYKANYDFVLKKEK</sequence>
<evidence type="ECO:0000259" key="2">
    <source>
        <dbReference type="Pfam" id="PF04444"/>
    </source>
</evidence>
<evidence type="ECO:0000259" key="1">
    <source>
        <dbReference type="Pfam" id="PF00775"/>
    </source>
</evidence>
<proteinExistence type="predicted"/>
<dbReference type="PANTHER" id="PTHR33711">
    <property type="entry name" value="DIOXYGENASE, PUTATIVE (AFU_ORTHOLOGUE AFUA_2G02910)-RELATED"/>
    <property type="match status" value="1"/>
</dbReference>